<evidence type="ECO:0000313" key="1">
    <source>
        <dbReference type="EMBL" id="MDM5283793.1"/>
    </source>
</evidence>
<comment type="caution">
    <text evidence="1">The sequence shown here is derived from an EMBL/GenBank/DDBJ whole genome shotgun (WGS) entry which is preliminary data.</text>
</comment>
<name>A0AAJ1QLX5_9BACI</name>
<reference evidence="1" key="1">
    <citation type="submission" date="2023-06" db="EMBL/GenBank/DDBJ databases">
        <title>Comparative genomics of Bacillaceae isolates and their secondary metabolite potential.</title>
        <authorList>
            <person name="Song L."/>
            <person name="Nielsen L.J."/>
            <person name="Mohite O."/>
            <person name="Xu X."/>
            <person name="Weber T."/>
            <person name="Kovacs A.T."/>
        </authorList>
    </citation>
    <scope>NUCLEOTIDE SEQUENCE</scope>
    <source>
        <strain evidence="1">G1S1</strain>
    </source>
</reference>
<proteinExistence type="predicted"/>
<dbReference type="EMBL" id="JAUCFI010000003">
    <property type="protein sequence ID" value="MDM5283793.1"/>
    <property type="molecule type" value="Genomic_DNA"/>
</dbReference>
<sequence>MHTHGVGAGSLVYLRRIFEDLIEEAHQKAATESGWVEANYPNRMNEKILALKDYLPTFT</sequence>
<organism evidence="1 2">
    <name type="scientific">Peribacillus frigoritolerans</name>
    <dbReference type="NCBI Taxonomy" id="450367"/>
    <lineage>
        <taxon>Bacteria</taxon>
        <taxon>Bacillati</taxon>
        <taxon>Bacillota</taxon>
        <taxon>Bacilli</taxon>
        <taxon>Bacillales</taxon>
        <taxon>Bacillaceae</taxon>
        <taxon>Peribacillus</taxon>
    </lineage>
</organism>
<gene>
    <name evidence="1" type="ORF">QUF85_10810</name>
</gene>
<protein>
    <submittedName>
        <fullName evidence="1">Uncharacterized protein</fullName>
    </submittedName>
</protein>
<accession>A0AAJ1QLX5</accession>
<dbReference type="Proteomes" id="UP001238973">
    <property type="component" value="Unassembled WGS sequence"/>
</dbReference>
<evidence type="ECO:0000313" key="2">
    <source>
        <dbReference type="Proteomes" id="UP001238973"/>
    </source>
</evidence>
<dbReference type="RefSeq" id="WP_289349576.1">
    <property type="nucleotide sequence ID" value="NZ_JAUCFI010000003.1"/>
</dbReference>
<dbReference type="AlphaFoldDB" id="A0AAJ1QLX5"/>